<accession>A0AAW2YPK0</accession>
<reference evidence="2 3" key="1">
    <citation type="submission" date="2024-03" db="EMBL/GenBank/DDBJ databases">
        <title>The Acrasis kona genome and developmental transcriptomes reveal deep origins of eukaryotic multicellular pathways.</title>
        <authorList>
            <person name="Sheikh S."/>
            <person name="Fu C.-J."/>
            <person name="Brown M.W."/>
            <person name="Baldauf S.L."/>
        </authorList>
    </citation>
    <scope>NUCLEOTIDE SEQUENCE [LARGE SCALE GENOMIC DNA]</scope>
    <source>
        <strain evidence="2 3">ATCC MYA-3509</strain>
    </source>
</reference>
<comment type="caution">
    <text evidence="2">The sequence shown here is derived from an EMBL/GenBank/DDBJ whole genome shotgun (WGS) entry which is preliminary data.</text>
</comment>
<dbReference type="EMBL" id="JAOPGA020000506">
    <property type="protein sequence ID" value="KAL0479150.1"/>
    <property type="molecule type" value="Genomic_DNA"/>
</dbReference>
<feature type="region of interest" description="Disordered" evidence="1">
    <location>
        <begin position="153"/>
        <end position="174"/>
    </location>
</feature>
<evidence type="ECO:0000313" key="2">
    <source>
        <dbReference type="EMBL" id="KAL0479150.1"/>
    </source>
</evidence>
<dbReference type="Proteomes" id="UP001431209">
    <property type="component" value="Unassembled WGS sequence"/>
</dbReference>
<gene>
    <name evidence="2" type="ORF">AKO1_007978</name>
</gene>
<proteinExistence type="predicted"/>
<protein>
    <submittedName>
        <fullName evidence="2">Uncharacterized protein</fullName>
    </submittedName>
</protein>
<organism evidence="2 3">
    <name type="scientific">Acrasis kona</name>
    <dbReference type="NCBI Taxonomy" id="1008807"/>
    <lineage>
        <taxon>Eukaryota</taxon>
        <taxon>Discoba</taxon>
        <taxon>Heterolobosea</taxon>
        <taxon>Tetramitia</taxon>
        <taxon>Eutetramitia</taxon>
        <taxon>Acrasidae</taxon>
        <taxon>Acrasis</taxon>
    </lineage>
</organism>
<keyword evidence="3" id="KW-1185">Reference proteome</keyword>
<dbReference type="AlphaFoldDB" id="A0AAW2YPK0"/>
<sequence length="219" mass="25012">MLFSPTCLGQPSFFTDINDVEQLSNDIYEICKQELENDGYSRDDLEVVMRCINSKQKDTFTMSIIRNLVDSYKSTINRAVRLTTDNEKFKTLIAAANTSKHMSTIDSIGVLNSLSHQKPKTKLPTLSTTKILSTEKFLGSPICNFEGKTKHTKLSTKKVSKEDRRRRGRRSNSDIPLTDYSFVDIDDPHRAHSSMSLSSKTTDHWDVLNNKKIMYSLYN</sequence>
<evidence type="ECO:0000256" key="1">
    <source>
        <dbReference type="SAM" id="MobiDB-lite"/>
    </source>
</evidence>
<evidence type="ECO:0000313" key="3">
    <source>
        <dbReference type="Proteomes" id="UP001431209"/>
    </source>
</evidence>
<name>A0AAW2YPK0_9EUKA</name>